<dbReference type="GO" id="GO:0006491">
    <property type="term" value="P:N-glycan processing"/>
    <property type="evidence" value="ECO:0007669"/>
    <property type="project" value="TreeGrafter"/>
</dbReference>
<keyword evidence="9" id="KW-1185">Reference proteome</keyword>
<evidence type="ECO:0000256" key="7">
    <source>
        <dbReference type="SAM" id="Phobius"/>
    </source>
</evidence>
<dbReference type="GO" id="GO:0017177">
    <property type="term" value="C:glucosidase II complex"/>
    <property type="evidence" value="ECO:0007669"/>
    <property type="project" value="TreeGrafter"/>
</dbReference>
<dbReference type="Pfam" id="PF13015">
    <property type="entry name" value="PRKCSH_1"/>
    <property type="match status" value="1"/>
</dbReference>
<keyword evidence="5" id="KW-0175">Coiled coil</keyword>
<evidence type="ECO:0000256" key="2">
    <source>
        <dbReference type="ARBA" id="ARBA00022729"/>
    </source>
</evidence>
<feature type="compositionally biased region" description="Polar residues" evidence="6">
    <location>
        <begin position="358"/>
        <end position="373"/>
    </location>
</feature>
<evidence type="ECO:0000256" key="6">
    <source>
        <dbReference type="SAM" id="MobiDB-lite"/>
    </source>
</evidence>
<dbReference type="Gene3D" id="2.70.130.10">
    <property type="entry name" value="Mannose-6-phosphate receptor binding domain"/>
    <property type="match status" value="1"/>
</dbReference>
<feature type="region of interest" description="Disordered" evidence="6">
    <location>
        <begin position="350"/>
        <end position="375"/>
    </location>
</feature>
<dbReference type="PROSITE" id="PS51914">
    <property type="entry name" value="MRH"/>
    <property type="match status" value="1"/>
</dbReference>
<keyword evidence="7" id="KW-1133">Transmembrane helix</keyword>
<evidence type="ECO:0000256" key="4">
    <source>
        <dbReference type="ARBA" id="ARBA00023157"/>
    </source>
</evidence>
<reference evidence="10" key="1">
    <citation type="submission" date="2017-02" db="UniProtKB">
        <authorList>
            <consortium name="WormBaseParasite"/>
        </authorList>
    </citation>
    <scope>IDENTIFICATION</scope>
</reference>
<keyword evidence="3" id="KW-0256">Endoplasmic reticulum</keyword>
<keyword evidence="7" id="KW-0472">Membrane</keyword>
<keyword evidence="2" id="KW-0732">Signal</keyword>
<dbReference type="InterPro" id="IPR036607">
    <property type="entry name" value="PRKCSH"/>
</dbReference>
<feature type="coiled-coil region" evidence="5">
    <location>
        <begin position="236"/>
        <end position="275"/>
    </location>
</feature>
<dbReference type="PANTHER" id="PTHR12630:SF1">
    <property type="entry name" value="GLUCOSIDASE 2 SUBUNIT BETA"/>
    <property type="match status" value="1"/>
</dbReference>
<dbReference type="InterPro" id="IPR011992">
    <property type="entry name" value="EF-hand-dom_pair"/>
</dbReference>
<dbReference type="Gene3D" id="1.10.238.10">
    <property type="entry name" value="EF-hand"/>
    <property type="match status" value="1"/>
</dbReference>
<proteinExistence type="predicted"/>
<dbReference type="PANTHER" id="PTHR12630">
    <property type="entry name" value="N-LINKED OLIGOSACCHARIDE PROCESSING"/>
    <property type="match status" value="1"/>
</dbReference>
<keyword evidence="7" id="KW-0812">Transmembrane</keyword>
<dbReference type="InterPro" id="IPR028146">
    <property type="entry name" value="PRKCSH_N"/>
</dbReference>
<accession>A0A0R3RX96</accession>
<dbReference type="AlphaFoldDB" id="A0A0R3RX96"/>
<sequence length="575" mass="64196">MEDEVVARGVLANSELSDCDPLGVILGDGIANTNMKLAILICLAMLLTLSSLTIINFLVAIVESHVSIGQLRKSGRKPKPSGYGNRPRGVPFERGPFYAVGETFACVDNSKSIPFSQVNDDYCDCLDGSDEPGTSACPNAKFHCLNRGFKAEDLPSNRVNDQICDCCDGSDEWDSAVDCPDICNELGAKYREEIRQKTELVKQGFLKRVELATVGQKLKTEKSEKLKTLKVAMDKIAKLRTDAQTKMDEKANLAAEAKKKHEEAWEEEKEKLKQEYAQVLFTAFDSNKDEKVTLEELKLAKEFDANGDGIVSDDEVKHVLPEGVEDCNFEVFLESAYDNIRNLFEKPSEIEAEDENEPQSSLPSPIESNSELPDNSEIDISQEIKLNESENIGLEIPRIPNIDLKQPAYDEETQAIVKEAQDAKKEYDKIDKHYADLNLSIKDSEQYEGDDFGTDMAWASLKGKCFEMDENEYIYKLCLFDKAVQKGKNSATDTDLGKWSGWIGPEPNKYTLQSYQNGTPCWNGPDRSTKVITECGEETQLVDASEPSKCEYLFILRSPAACPDPATITDQHEEL</sequence>
<dbReference type="Pfam" id="PF12999">
    <property type="entry name" value="PRKCSH-like"/>
    <property type="match status" value="1"/>
</dbReference>
<protein>
    <recommendedName>
        <fullName evidence="1">Glucosidase 2 subunit beta</fullName>
    </recommendedName>
</protein>
<evidence type="ECO:0000256" key="1">
    <source>
        <dbReference type="ARBA" id="ARBA00022387"/>
    </source>
</evidence>
<dbReference type="InterPro" id="IPR044865">
    <property type="entry name" value="MRH_dom"/>
</dbReference>
<feature type="domain" description="MRH" evidence="8">
    <location>
        <begin position="437"/>
        <end position="564"/>
    </location>
</feature>
<dbReference type="WBParaSite" id="EEL_0000683601-mRNA-1">
    <property type="protein sequence ID" value="EEL_0000683601-mRNA-1"/>
    <property type="gene ID" value="EEL_0000683601"/>
</dbReference>
<dbReference type="SUPFAM" id="SSF50911">
    <property type="entry name" value="Mannose 6-phosphate receptor domain"/>
    <property type="match status" value="1"/>
</dbReference>
<organism evidence="9 10">
    <name type="scientific">Elaeophora elaphi</name>
    <dbReference type="NCBI Taxonomy" id="1147741"/>
    <lineage>
        <taxon>Eukaryota</taxon>
        <taxon>Metazoa</taxon>
        <taxon>Ecdysozoa</taxon>
        <taxon>Nematoda</taxon>
        <taxon>Chromadorea</taxon>
        <taxon>Rhabditida</taxon>
        <taxon>Spirurina</taxon>
        <taxon>Spiruromorpha</taxon>
        <taxon>Filarioidea</taxon>
        <taxon>Onchocercidae</taxon>
        <taxon>Elaeophora</taxon>
    </lineage>
</organism>
<dbReference type="Proteomes" id="UP000050640">
    <property type="component" value="Unplaced"/>
</dbReference>
<dbReference type="STRING" id="1147741.A0A0R3RX96"/>
<evidence type="ECO:0000313" key="10">
    <source>
        <dbReference type="WBParaSite" id="EEL_0000683601-mRNA-1"/>
    </source>
</evidence>
<evidence type="ECO:0000313" key="9">
    <source>
        <dbReference type="Proteomes" id="UP000050640"/>
    </source>
</evidence>
<name>A0A0R3RX96_9BILA</name>
<feature type="transmembrane region" description="Helical" evidence="7">
    <location>
        <begin position="37"/>
        <end position="62"/>
    </location>
</feature>
<evidence type="ECO:0000259" key="8">
    <source>
        <dbReference type="PROSITE" id="PS51914"/>
    </source>
</evidence>
<evidence type="ECO:0000256" key="3">
    <source>
        <dbReference type="ARBA" id="ARBA00022824"/>
    </source>
</evidence>
<dbReference type="SUPFAM" id="SSF47473">
    <property type="entry name" value="EF-hand"/>
    <property type="match status" value="1"/>
</dbReference>
<keyword evidence="4" id="KW-1015">Disulfide bond</keyword>
<dbReference type="InterPro" id="IPR039794">
    <property type="entry name" value="Gtb1-like"/>
</dbReference>
<dbReference type="InterPro" id="IPR009011">
    <property type="entry name" value="Man6P_isomerase_rcpt-bd_dom_sf"/>
</dbReference>
<evidence type="ECO:0000256" key="5">
    <source>
        <dbReference type="SAM" id="Coils"/>
    </source>
</evidence>